<keyword evidence="3" id="KW-0378">Hydrolase</keyword>
<keyword evidence="4" id="KW-0720">Serine protease</keyword>
<evidence type="ECO:0000313" key="6">
    <source>
        <dbReference type="Proteomes" id="UP000279911"/>
    </source>
</evidence>
<keyword evidence="2" id="KW-0645">Protease</keyword>
<name>A0A3R9FIG9_9BACI</name>
<reference evidence="6" key="1">
    <citation type="submission" date="2018-12" db="EMBL/GenBank/DDBJ databases">
        <title>Bacillus chawlae sp. nov., Bacillus glennii sp. nov., and Bacillus saganii sp. nov. Isolated from the Vehicle Assembly Building at Kennedy Space Center where the Viking Spacecraft were Assembled.</title>
        <authorList>
            <person name="Seuylemezian A."/>
            <person name="Vaishampayan P."/>
        </authorList>
    </citation>
    <scope>NUCLEOTIDE SEQUENCE [LARGE SCALE GENOMIC DNA]</scope>
    <source>
        <strain evidence="6">DSM 13966</strain>
    </source>
</reference>
<evidence type="ECO:0000256" key="1">
    <source>
        <dbReference type="ARBA" id="ARBA00006534"/>
    </source>
</evidence>
<gene>
    <name evidence="5" type="ORF">EJA10_04355</name>
</gene>
<comment type="similarity">
    <text evidence="1">Belongs to the peptidase S51 family.</text>
</comment>
<evidence type="ECO:0000256" key="4">
    <source>
        <dbReference type="ARBA" id="ARBA00022825"/>
    </source>
</evidence>
<evidence type="ECO:0000313" key="5">
    <source>
        <dbReference type="EMBL" id="RSD28808.1"/>
    </source>
</evidence>
<dbReference type="RefSeq" id="WP_125478770.1">
    <property type="nucleotide sequence ID" value="NZ_RSFW01000006.1"/>
</dbReference>
<comment type="caution">
    <text evidence="5">The sequence shown here is derived from an EMBL/GenBank/DDBJ whole genome shotgun (WGS) entry which is preliminary data.</text>
</comment>
<dbReference type="PANTHER" id="PTHR20842:SF0">
    <property type="entry name" value="ALPHA-ASPARTYL DIPEPTIDASE"/>
    <property type="match status" value="1"/>
</dbReference>
<dbReference type="Gene3D" id="3.40.50.880">
    <property type="match status" value="1"/>
</dbReference>
<dbReference type="AlphaFoldDB" id="A0A3R9FIG9"/>
<organism evidence="5 6">
    <name type="scientific">Mesobacillus subterraneus</name>
    <dbReference type="NCBI Taxonomy" id="285983"/>
    <lineage>
        <taxon>Bacteria</taxon>
        <taxon>Bacillati</taxon>
        <taxon>Bacillota</taxon>
        <taxon>Bacilli</taxon>
        <taxon>Bacillales</taxon>
        <taxon>Bacillaceae</taxon>
        <taxon>Mesobacillus</taxon>
    </lineage>
</organism>
<dbReference type="GO" id="GO:0008236">
    <property type="term" value="F:serine-type peptidase activity"/>
    <property type="evidence" value="ECO:0007669"/>
    <property type="project" value="UniProtKB-KW"/>
</dbReference>
<protein>
    <recommendedName>
        <fullName evidence="7">Peptidase S51</fullName>
    </recommendedName>
</protein>
<dbReference type="InterPro" id="IPR029062">
    <property type="entry name" value="Class_I_gatase-like"/>
</dbReference>
<dbReference type="Proteomes" id="UP000279911">
    <property type="component" value="Unassembled WGS sequence"/>
</dbReference>
<dbReference type="CDD" id="cd03129">
    <property type="entry name" value="GAT1_Peptidase_E_like"/>
    <property type="match status" value="1"/>
</dbReference>
<evidence type="ECO:0000256" key="2">
    <source>
        <dbReference type="ARBA" id="ARBA00022670"/>
    </source>
</evidence>
<evidence type="ECO:0008006" key="7">
    <source>
        <dbReference type="Google" id="ProtNLM"/>
    </source>
</evidence>
<dbReference type="OrthoDB" id="9778515at2"/>
<dbReference type="EMBL" id="RSFW01000006">
    <property type="protein sequence ID" value="RSD28808.1"/>
    <property type="molecule type" value="Genomic_DNA"/>
</dbReference>
<dbReference type="GO" id="GO:0006508">
    <property type="term" value="P:proteolysis"/>
    <property type="evidence" value="ECO:0007669"/>
    <property type="project" value="UniProtKB-KW"/>
</dbReference>
<dbReference type="SUPFAM" id="SSF52317">
    <property type="entry name" value="Class I glutamine amidotransferase-like"/>
    <property type="match status" value="1"/>
</dbReference>
<sequence>MYRLALLSNVRVKNPFLKEKISKLIGSEGFKLAYIPSQTDWDKKYFSMAKPELEALGVTEFLYVDVDQECQENIVEELSNCDGIFLSGGNTYYFMKNLKEKGVLPLIKQMAESGKPLIGVSAGSIIMCETIQIAKYFDENEVQLDQLDGLGLVVFEFFPHWESYDQQQGAILDYSMVHDSSIFACGEEDGIIVNGNEIELCGAINEVRRGKNP</sequence>
<evidence type="ECO:0000256" key="3">
    <source>
        <dbReference type="ARBA" id="ARBA00022801"/>
    </source>
</evidence>
<dbReference type="PANTHER" id="PTHR20842">
    <property type="entry name" value="PROTEASE S51 ALPHA-ASPARTYL DIPEPTIDASE"/>
    <property type="match status" value="1"/>
</dbReference>
<dbReference type="InterPro" id="IPR005320">
    <property type="entry name" value="Peptidase_S51"/>
</dbReference>
<accession>A0A3R9FIG9</accession>
<dbReference type="Pfam" id="PF03575">
    <property type="entry name" value="Peptidase_S51"/>
    <property type="match status" value="1"/>
</dbReference>
<proteinExistence type="inferred from homology"/>